<dbReference type="InterPro" id="IPR040338">
    <property type="entry name" value="At1g67623-like"/>
</dbReference>
<dbReference type="Pfam" id="PF23310">
    <property type="entry name" value="TPR_27"/>
    <property type="match status" value="1"/>
</dbReference>
<protein>
    <recommendedName>
        <fullName evidence="1">At2g35280-like TPR domain-containing protein</fullName>
    </recommendedName>
</protein>
<keyword evidence="3" id="KW-1185">Reference proteome</keyword>
<accession>A0ABD2XRZ6</accession>
<comment type="caution">
    <text evidence="2">The sequence shown here is derived from an EMBL/GenBank/DDBJ whole genome shotgun (WGS) entry which is preliminary data.</text>
</comment>
<gene>
    <name evidence="2" type="ORF">ACH5RR_040549</name>
</gene>
<name>A0ABD2XRZ6_9GENT</name>
<dbReference type="InterPro" id="IPR011990">
    <property type="entry name" value="TPR-like_helical_dom_sf"/>
</dbReference>
<dbReference type="SUPFAM" id="SSF81383">
    <property type="entry name" value="F-box domain"/>
    <property type="match status" value="1"/>
</dbReference>
<dbReference type="SUPFAM" id="SSF81901">
    <property type="entry name" value="HCP-like"/>
    <property type="match status" value="1"/>
</dbReference>
<dbReference type="PANTHER" id="PTHR33784:SF10">
    <property type="entry name" value="F-BOX PROTEIN"/>
    <property type="match status" value="1"/>
</dbReference>
<reference evidence="2 3" key="1">
    <citation type="submission" date="2024-11" db="EMBL/GenBank/DDBJ databases">
        <title>A near-complete genome assembly of Cinchona calisaya.</title>
        <authorList>
            <person name="Lian D.C."/>
            <person name="Zhao X.W."/>
            <person name="Wei L."/>
        </authorList>
    </citation>
    <scope>NUCLEOTIDE SEQUENCE [LARGE SCALE GENOMIC DNA]</scope>
    <source>
        <tissue evidence="2">Nenye</tissue>
    </source>
</reference>
<dbReference type="Gene3D" id="1.25.40.10">
    <property type="entry name" value="Tetratricopeptide repeat domain"/>
    <property type="match status" value="1"/>
</dbReference>
<dbReference type="Proteomes" id="UP001630127">
    <property type="component" value="Unassembled WGS sequence"/>
</dbReference>
<sequence length="234" mass="26852">MVNTENMRITSSSITSLPMELVTEVLARVAASSSIDLFRAKQSCKMIFEASKDNYVYRRASLEEYPIVSWRENSGVSMFLNECRLNKNPEALYRKGVVDYFGGKDLELAFECLKEAAKSGHDEASYALGIIFLFNGGALKQKGITLLNSMKKSRIQKRRVKNYRENLRRILRMIWVKNALILNQRPKCCTMQHEKKKSGWPADEIDEDDNNFCEGCKCDEEIRPICDALPRVFV</sequence>
<dbReference type="InterPro" id="IPR057136">
    <property type="entry name" value="At2g35280_TPR_dom"/>
</dbReference>
<evidence type="ECO:0000313" key="2">
    <source>
        <dbReference type="EMBL" id="KAL3497817.1"/>
    </source>
</evidence>
<feature type="domain" description="At2g35280-like TPR" evidence="1">
    <location>
        <begin position="65"/>
        <end position="171"/>
    </location>
</feature>
<dbReference type="EMBL" id="JBJUIK010000017">
    <property type="protein sequence ID" value="KAL3497817.1"/>
    <property type="molecule type" value="Genomic_DNA"/>
</dbReference>
<dbReference type="AlphaFoldDB" id="A0ABD2XRZ6"/>
<evidence type="ECO:0000259" key="1">
    <source>
        <dbReference type="Pfam" id="PF23310"/>
    </source>
</evidence>
<dbReference type="InterPro" id="IPR036047">
    <property type="entry name" value="F-box-like_dom_sf"/>
</dbReference>
<evidence type="ECO:0000313" key="3">
    <source>
        <dbReference type="Proteomes" id="UP001630127"/>
    </source>
</evidence>
<proteinExistence type="predicted"/>
<dbReference type="PANTHER" id="PTHR33784">
    <property type="entry name" value="OS05G0482100 PROTEIN"/>
    <property type="match status" value="1"/>
</dbReference>
<organism evidence="2 3">
    <name type="scientific">Cinchona calisaya</name>
    <dbReference type="NCBI Taxonomy" id="153742"/>
    <lineage>
        <taxon>Eukaryota</taxon>
        <taxon>Viridiplantae</taxon>
        <taxon>Streptophyta</taxon>
        <taxon>Embryophyta</taxon>
        <taxon>Tracheophyta</taxon>
        <taxon>Spermatophyta</taxon>
        <taxon>Magnoliopsida</taxon>
        <taxon>eudicotyledons</taxon>
        <taxon>Gunneridae</taxon>
        <taxon>Pentapetalae</taxon>
        <taxon>asterids</taxon>
        <taxon>lamiids</taxon>
        <taxon>Gentianales</taxon>
        <taxon>Rubiaceae</taxon>
        <taxon>Cinchonoideae</taxon>
        <taxon>Cinchoneae</taxon>
        <taxon>Cinchona</taxon>
    </lineage>
</organism>